<accession>A0ABQ7AB37</accession>
<dbReference type="EMBL" id="QGKV02002055">
    <property type="protein sequence ID" value="KAF3494815.1"/>
    <property type="molecule type" value="Genomic_DNA"/>
</dbReference>
<protein>
    <submittedName>
        <fullName evidence="2">Uncharacterized protein</fullName>
    </submittedName>
</protein>
<sequence length="58" mass="6823">MVKLTADLIWNSPHFFNAIKERELELRGLDLFLFPVTVLGFNRILLSILFCLQVTRFL</sequence>
<keyword evidence="1" id="KW-0812">Transmembrane</keyword>
<comment type="caution">
    <text evidence="2">The sequence shown here is derived from an EMBL/GenBank/DDBJ whole genome shotgun (WGS) entry which is preliminary data.</text>
</comment>
<gene>
    <name evidence="2" type="ORF">DY000_02057991</name>
</gene>
<reference evidence="2 3" key="1">
    <citation type="journal article" date="2020" name="BMC Genomics">
        <title>Intraspecific diversification of the crop wild relative Brassica cretica Lam. using demographic model selection.</title>
        <authorList>
            <person name="Kioukis A."/>
            <person name="Michalopoulou V.A."/>
            <person name="Briers L."/>
            <person name="Pirintsos S."/>
            <person name="Studholme D.J."/>
            <person name="Pavlidis P."/>
            <person name="Sarris P.F."/>
        </authorList>
    </citation>
    <scope>NUCLEOTIDE SEQUENCE [LARGE SCALE GENOMIC DNA]</scope>
    <source>
        <strain evidence="3">cv. PFS-1207/04</strain>
    </source>
</reference>
<dbReference type="Proteomes" id="UP000266723">
    <property type="component" value="Unassembled WGS sequence"/>
</dbReference>
<keyword evidence="1" id="KW-0472">Membrane</keyword>
<keyword evidence="1" id="KW-1133">Transmembrane helix</keyword>
<organism evidence="2 3">
    <name type="scientific">Brassica cretica</name>
    <name type="common">Mustard</name>
    <dbReference type="NCBI Taxonomy" id="69181"/>
    <lineage>
        <taxon>Eukaryota</taxon>
        <taxon>Viridiplantae</taxon>
        <taxon>Streptophyta</taxon>
        <taxon>Embryophyta</taxon>
        <taxon>Tracheophyta</taxon>
        <taxon>Spermatophyta</taxon>
        <taxon>Magnoliopsida</taxon>
        <taxon>eudicotyledons</taxon>
        <taxon>Gunneridae</taxon>
        <taxon>Pentapetalae</taxon>
        <taxon>rosids</taxon>
        <taxon>malvids</taxon>
        <taxon>Brassicales</taxon>
        <taxon>Brassicaceae</taxon>
        <taxon>Brassiceae</taxon>
        <taxon>Brassica</taxon>
    </lineage>
</organism>
<evidence type="ECO:0000313" key="3">
    <source>
        <dbReference type="Proteomes" id="UP000266723"/>
    </source>
</evidence>
<feature type="transmembrane region" description="Helical" evidence="1">
    <location>
        <begin position="32"/>
        <end position="52"/>
    </location>
</feature>
<dbReference type="Pfam" id="PF14580">
    <property type="entry name" value="LRR_9"/>
    <property type="match status" value="1"/>
</dbReference>
<proteinExistence type="predicted"/>
<name>A0ABQ7AB37_BRACR</name>
<evidence type="ECO:0000313" key="2">
    <source>
        <dbReference type="EMBL" id="KAF3494815.1"/>
    </source>
</evidence>
<evidence type="ECO:0000256" key="1">
    <source>
        <dbReference type="SAM" id="Phobius"/>
    </source>
</evidence>
<keyword evidence="3" id="KW-1185">Reference proteome</keyword>